<dbReference type="EMBL" id="CP015902">
    <property type="protein sequence ID" value="ARE20183.1"/>
    <property type="molecule type" value="Genomic_DNA"/>
</dbReference>
<evidence type="ECO:0000256" key="1">
    <source>
        <dbReference type="SAM" id="Phobius"/>
    </source>
</evidence>
<proteinExistence type="predicted"/>
<protein>
    <submittedName>
        <fullName evidence="2">Uncharacterized protein</fullName>
    </submittedName>
</protein>
<accession>A0A1V0P0B9</accession>
<dbReference type="RefSeq" id="WP_237025693.1">
    <property type="nucleotide sequence ID" value="NZ_CP015902.2"/>
</dbReference>
<gene>
    <name evidence="2" type="ORF">LLUC06_0636</name>
</gene>
<reference evidence="2 3" key="1">
    <citation type="journal article" date="2017" name="BMC Genomics">
        <title>Comparative and functional genomics of the Lactococcus lactis taxon; insights into evolution and niche adaptation.</title>
        <authorList>
            <person name="Kelleher P."/>
            <person name="Bottacini F."/>
            <person name="Mahony J."/>
            <person name="Kilcawley K.N."/>
            <person name="van Sinderen D."/>
        </authorList>
    </citation>
    <scope>NUCLEOTIDE SEQUENCE [LARGE SCALE GENOMIC DNA]</scope>
    <source>
        <strain evidence="2 3">UC06</strain>
    </source>
</reference>
<organism evidence="2 3">
    <name type="scientific">Lactococcus lactis subsp. lactis</name>
    <name type="common">Streptococcus lactis</name>
    <dbReference type="NCBI Taxonomy" id="1360"/>
    <lineage>
        <taxon>Bacteria</taxon>
        <taxon>Bacillati</taxon>
        <taxon>Bacillota</taxon>
        <taxon>Bacilli</taxon>
        <taxon>Lactobacillales</taxon>
        <taxon>Streptococcaceae</taxon>
        <taxon>Lactococcus</taxon>
    </lineage>
</organism>
<evidence type="ECO:0000313" key="3">
    <source>
        <dbReference type="Proteomes" id="UP000192095"/>
    </source>
</evidence>
<sequence length="90" mass="10499">MKFQVATRYILIHQLISLGIFFIWWILFGILFPVFGLYVSGSTEPVSSDVLIPIVFFSIIISFLSMNSDFKFFIQCGLKRFSIFSLIYLR</sequence>
<dbReference type="AlphaFoldDB" id="A0A1V0P0B9"/>
<feature type="transmembrane region" description="Helical" evidence="1">
    <location>
        <begin position="12"/>
        <end position="38"/>
    </location>
</feature>
<dbReference type="Proteomes" id="UP000192095">
    <property type="component" value="Chromosome"/>
</dbReference>
<keyword evidence="1" id="KW-0812">Transmembrane</keyword>
<keyword evidence="1" id="KW-1133">Transmembrane helix</keyword>
<feature type="transmembrane region" description="Helical" evidence="1">
    <location>
        <begin position="50"/>
        <end position="70"/>
    </location>
</feature>
<keyword evidence="1" id="KW-0472">Membrane</keyword>
<name>A0A1V0P0B9_LACLL</name>
<evidence type="ECO:0000313" key="2">
    <source>
        <dbReference type="EMBL" id="ARE20183.1"/>
    </source>
</evidence>